<dbReference type="Proteomes" id="UP000023152">
    <property type="component" value="Unassembled WGS sequence"/>
</dbReference>
<gene>
    <name evidence="3" type="ORF">RFI_18660</name>
</gene>
<keyword evidence="2" id="KW-0812">Transmembrane</keyword>
<keyword evidence="2" id="KW-1133">Transmembrane helix</keyword>
<evidence type="ECO:0000256" key="1">
    <source>
        <dbReference type="SAM" id="MobiDB-lite"/>
    </source>
</evidence>
<feature type="region of interest" description="Disordered" evidence="1">
    <location>
        <begin position="20"/>
        <end position="50"/>
    </location>
</feature>
<sequence length="253" mass="29489">MIDEKQYKKKQVSDYMKDMQWSSHGSDMTSRDDRSTHKAQTTSSNDSSYSYRHCPQVTRAIGYNDFYCRDYYRNSPYLYPYDKRKKLRHLHPIFFFFMYVTPLKKKAYKLSNDVTKNKKKGMKKKPTKEGEENRENSLSKSGKWKRFSESIESWTNSRTRKSEVQVEVQAEAGVEVEVKVIGILIHEEDDNRHRQRYNDLVFVEWRDNNSNSGDSFSKSKKNETTGNTAVISTIAAVIVVTILVDMAPKAEAG</sequence>
<accession>X6MZV7</accession>
<keyword evidence="4" id="KW-1185">Reference proteome</keyword>
<evidence type="ECO:0000256" key="2">
    <source>
        <dbReference type="SAM" id="Phobius"/>
    </source>
</evidence>
<dbReference type="EMBL" id="ASPP01014692">
    <property type="protein sequence ID" value="ETO18602.1"/>
    <property type="molecule type" value="Genomic_DNA"/>
</dbReference>
<feature type="compositionally biased region" description="Basic residues" evidence="1">
    <location>
        <begin position="117"/>
        <end position="126"/>
    </location>
</feature>
<protein>
    <submittedName>
        <fullName evidence="3">Uncharacterized protein</fullName>
    </submittedName>
</protein>
<proteinExistence type="predicted"/>
<feature type="compositionally biased region" description="Basic and acidic residues" evidence="1">
    <location>
        <begin position="127"/>
        <end position="137"/>
    </location>
</feature>
<name>X6MZV7_RETFI</name>
<feature type="region of interest" description="Disordered" evidence="1">
    <location>
        <begin position="114"/>
        <end position="144"/>
    </location>
</feature>
<feature type="transmembrane region" description="Helical" evidence="2">
    <location>
        <begin position="228"/>
        <end position="247"/>
    </location>
</feature>
<comment type="caution">
    <text evidence="3">The sequence shown here is derived from an EMBL/GenBank/DDBJ whole genome shotgun (WGS) entry which is preliminary data.</text>
</comment>
<organism evidence="3 4">
    <name type="scientific">Reticulomyxa filosa</name>
    <dbReference type="NCBI Taxonomy" id="46433"/>
    <lineage>
        <taxon>Eukaryota</taxon>
        <taxon>Sar</taxon>
        <taxon>Rhizaria</taxon>
        <taxon>Retaria</taxon>
        <taxon>Foraminifera</taxon>
        <taxon>Monothalamids</taxon>
        <taxon>Reticulomyxidae</taxon>
        <taxon>Reticulomyxa</taxon>
    </lineage>
</organism>
<evidence type="ECO:0000313" key="4">
    <source>
        <dbReference type="Proteomes" id="UP000023152"/>
    </source>
</evidence>
<keyword evidence="2" id="KW-0472">Membrane</keyword>
<feature type="compositionally biased region" description="Polar residues" evidence="1">
    <location>
        <begin position="38"/>
        <end position="50"/>
    </location>
</feature>
<dbReference type="AlphaFoldDB" id="X6MZV7"/>
<evidence type="ECO:0000313" key="3">
    <source>
        <dbReference type="EMBL" id="ETO18602.1"/>
    </source>
</evidence>
<reference evidence="3 4" key="1">
    <citation type="journal article" date="2013" name="Curr. Biol.">
        <title>The Genome of the Foraminiferan Reticulomyxa filosa.</title>
        <authorList>
            <person name="Glockner G."/>
            <person name="Hulsmann N."/>
            <person name="Schleicher M."/>
            <person name="Noegel A.A."/>
            <person name="Eichinger L."/>
            <person name="Gallinger C."/>
            <person name="Pawlowski J."/>
            <person name="Sierra R."/>
            <person name="Euteneuer U."/>
            <person name="Pillet L."/>
            <person name="Moustafa A."/>
            <person name="Platzer M."/>
            <person name="Groth M."/>
            <person name="Szafranski K."/>
            <person name="Schliwa M."/>
        </authorList>
    </citation>
    <scope>NUCLEOTIDE SEQUENCE [LARGE SCALE GENOMIC DNA]</scope>
</reference>